<evidence type="ECO:0000256" key="1">
    <source>
        <dbReference type="SAM" id="Coils"/>
    </source>
</evidence>
<protein>
    <submittedName>
        <fullName evidence="2">DNA repair ATPase</fullName>
    </submittedName>
</protein>
<dbReference type="Proteomes" id="UP001157160">
    <property type="component" value="Unassembled WGS sequence"/>
</dbReference>
<dbReference type="InterPro" id="IPR007139">
    <property type="entry name" value="DUF349"/>
</dbReference>
<feature type="coiled-coil region" evidence="1">
    <location>
        <begin position="339"/>
        <end position="403"/>
    </location>
</feature>
<keyword evidence="3" id="KW-1185">Reference proteome</keyword>
<reference evidence="2 3" key="1">
    <citation type="journal article" date="2014" name="Int. J. Syst. Evol. Microbiol.">
        <title>Complete genome sequence of Corynebacterium casei LMG S-19264T (=DSM 44701T), isolated from a smear-ripened cheese.</title>
        <authorList>
            <consortium name="US DOE Joint Genome Institute (JGI-PGF)"/>
            <person name="Walter F."/>
            <person name="Albersmeier A."/>
            <person name="Kalinowski J."/>
            <person name="Ruckert C."/>
        </authorList>
    </citation>
    <scope>NUCLEOTIDE SEQUENCE [LARGE SCALE GENOMIC DNA]</scope>
    <source>
        <strain evidence="2 3">NBRC 112289</strain>
    </source>
</reference>
<keyword evidence="1" id="KW-0175">Coiled coil</keyword>
<accession>A0AA37UMP3</accession>
<name>A0AA37UMP3_9MICO</name>
<dbReference type="Pfam" id="PF03993">
    <property type="entry name" value="DUF349"/>
    <property type="match status" value="3"/>
</dbReference>
<sequence length="421" mass="46713">MPERMNKVSALAENEQKPWGRVDETGAVYVRDAEGAERLVGEYPDGTPEEALAYYERKYADLAGQVTLLEQRAKGGAAAGDVAKTVERLLPTLADASAVGDLGSLATRLEALRGTVGELTEQQTAAAKEAVQAAILERTAIVESAEALAAQDPARVQWKQTSAKLDELFALWQRHQQDGPRLPKGEANELWKRFRTARSTVEQHRRAFFAELDGAHKEARTRKQALVARAQELTGRGADGIPAYRQLLDEWKAAGRAGKKVDDQLWAQFKEAGDILYAAKNEIIAVENEEFSANLEQKEALLAEAAPLLQETDPKKAKSALLAVQRKWDAIGKVPRDRVRSVEDRIRAIESHVKGLEEEHWKRSNPERKARSEGFAGQLHDAIARLERELEDAKSRGDQRRIREAEAALATQRGWLGAIRD</sequence>
<evidence type="ECO:0000313" key="3">
    <source>
        <dbReference type="Proteomes" id="UP001157160"/>
    </source>
</evidence>
<evidence type="ECO:0000313" key="2">
    <source>
        <dbReference type="EMBL" id="GMA27621.1"/>
    </source>
</evidence>
<dbReference type="AlphaFoldDB" id="A0AA37UMP3"/>
<comment type="caution">
    <text evidence="2">The sequence shown here is derived from an EMBL/GenBank/DDBJ whole genome shotgun (WGS) entry which is preliminary data.</text>
</comment>
<dbReference type="EMBL" id="BSUL01000001">
    <property type="protein sequence ID" value="GMA27621.1"/>
    <property type="molecule type" value="Genomic_DNA"/>
</dbReference>
<gene>
    <name evidence="2" type="ORF">GCM10025874_08740</name>
</gene>
<organism evidence="2 3">
    <name type="scientific">Arenivirga flava</name>
    <dbReference type="NCBI Taxonomy" id="1930060"/>
    <lineage>
        <taxon>Bacteria</taxon>
        <taxon>Bacillati</taxon>
        <taxon>Actinomycetota</taxon>
        <taxon>Actinomycetes</taxon>
        <taxon>Micrococcales</taxon>
        <taxon>Microbacteriaceae</taxon>
        <taxon>Arenivirga</taxon>
    </lineage>
</organism>
<proteinExistence type="predicted"/>